<organism evidence="7 8">
    <name type="scientific">Selenomonas montiformis</name>
    <dbReference type="NCBI Taxonomy" id="2652285"/>
    <lineage>
        <taxon>Bacteria</taxon>
        <taxon>Bacillati</taxon>
        <taxon>Bacillota</taxon>
        <taxon>Negativicutes</taxon>
        <taxon>Selenomonadales</taxon>
        <taxon>Selenomonadaceae</taxon>
        <taxon>Selenomonas</taxon>
    </lineage>
</organism>
<feature type="domain" description="Flagellin N-terminal" evidence="5">
    <location>
        <begin position="3"/>
        <end position="138"/>
    </location>
</feature>
<evidence type="ECO:0000256" key="2">
    <source>
        <dbReference type="ARBA" id="ARBA00020110"/>
    </source>
</evidence>
<keyword evidence="7" id="KW-0966">Cell projection</keyword>
<dbReference type="GO" id="GO:0005576">
    <property type="term" value="C:extracellular region"/>
    <property type="evidence" value="ECO:0007669"/>
    <property type="project" value="UniProtKB-SubCell"/>
</dbReference>
<keyword evidence="7" id="KW-0282">Flagellum</keyword>
<dbReference type="PANTHER" id="PTHR42792:SF2">
    <property type="entry name" value="FLAGELLIN"/>
    <property type="match status" value="1"/>
</dbReference>
<keyword evidence="8" id="KW-1185">Reference proteome</keyword>
<keyword evidence="4" id="KW-0964">Secreted</keyword>
<keyword evidence="3 4" id="KW-0975">Bacterial flagellum</keyword>
<dbReference type="PANTHER" id="PTHR42792">
    <property type="entry name" value="FLAGELLIN"/>
    <property type="match status" value="1"/>
</dbReference>
<dbReference type="InterPro" id="IPR001492">
    <property type="entry name" value="Flagellin"/>
</dbReference>
<comment type="similarity">
    <text evidence="1 4">Belongs to the bacterial flagellin family.</text>
</comment>
<comment type="subcellular location">
    <subcellularLocation>
        <location evidence="4">Secreted</location>
    </subcellularLocation>
    <subcellularLocation>
        <location evidence="4">Bacterial flagellum</location>
    </subcellularLocation>
</comment>
<evidence type="ECO:0000313" key="7">
    <source>
        <dbReference type="EMBL" id="MSV25171.1"/>
    </source>
</evidence>
<comment type="function">
    <text evidence="4">Flagellin is the subunit protein which polymerizes to form the filaments of bacterial flagella.</text>
</comment>
<feature type="domain" description="Flagellin C-terminal" evidence="6">
    <location>
        <begin position="349"/>
        <end position="427"/>
    </location>
</feature>
<dbReference type="Gene3D" id="1.20.1330.10">
    <property type="entry name" value="f41 fragment of flagellin, N-terminal domain"/>
    <property type="match status" value="2"/>
</dbReference>
<evidence type="ECO:0000313" key="8">
    <source>
        <dbReference type="Proteomes" id="UP000430222"/>
    </source>
</evidence>
<evidence type="ECO:0000256" key="4">
    <source>
        <dbReference type="RuleBase" id="RU362073"/>
    </source>
</evidence>
<dbReference type="InterPro" id="IPR001029">
    <property type="entry name" value="Flagellin_N"/>
</dbReference>
<evidence type="ECO:0000259" key="5">
    <source>
        <dbReference type="Pfam" id="PF00669"/>
    </source>
</evidence>
<name>A0A6I2UZS7_9FIRM</name>
<dbReference type="Pfam" id="PF00700">
    <property type="entry name" value="Flagellin_C"/>
    <property type="match status" value="1"/>
</dbReference>
<dbReference type="RefSeq" id="WP_154620949.1">
    <property type="nucleotide sequence ID" value="NZ_VUNL01000008.1"/>
</dbReference>
<keyword evidence="7" id="KW-0969">Cilium</keyword>
<sequence>MMINNYVLSLGMLNTMNQHAASMAQHMRRISTGLRINSVADDPAGWAIGQRMDVRIRGLDAASRNAQQSKSLLKVAEGGISSTVDILRTLKEKAIEAASDTATTTDRQTIQKLFDQYADQIDDDALVTYNGKYLLDGSRAGLSQETAQAFSNRQLDTGTKLSDKLTDLMRRDGRALNIQPDDTVQVSYVKDGKTYSASYSVKDTTVSDIFRQMNAIHGDVFDVADMSDTSEIGMDSSGEAVHTVDGEPAISVRAGDKGTDGMISGFTIGICDSRGQMKKSVNSVLDAFSESIQAKDSRSDGSLTMQIGADANQSMKISLGDMSSRALGLRGKDGSVLNVTTREGANAAMDVLDKALEKALDQQTSIGAMSSRLDYTISNLTVQSENLTDAQSTLMDANLAREMLEYTKENVLMQAAMAMLAQNNANAGWFLKLLGS</sequence>
<comment type="caution">
    <text evidence="7">The sequence shown here is derived from an EMBL/GenBank/DDBJ whole genome shotgun (WGS) entry which is preliminary data.</text>
</comment>
<dbReference type="AlphaFoldDB" id="A0A6I2UZS7"/>
<dbReference type="InterPro" id="IPR042187">
    <property type="entry name" value="Flagellin_C_sub2"/>
</dbReference>
<evidence type="ECO:0000259" key="6">
    <source>
        <dbReference type="Pfam" id="PF00700"/>
    </source>
</evidence>
<dbReference type="PRINTS" id="PR00207">
    <property type="entry name" value="FLAGELLIN"/>
</dbReference>
<dbReference type="Proteomes" id="UP000430222">
    <property type="component" value="Unassembled WGS sequence"/>
</dbReference>
<dbReference type="EMBL" id="VUNL01000008">
    <property type="protein sequence ID" value="MSV25171.1"/>
    <property type="molecule type" value="Genomic_DNA"/>
</dbReference>
<reference evidence="7 8" key="1">
    <citation type="submission" date="2019-08" db="EMBL/GenBank/DDBJ databases">
        <title>In-depth cultivation of the pig gut microbiome towards novel bacterial diversity and tailored functional studies.</title>
        <authorList>
            <person name="Wylensek D."/>
            <person name="Hitch T.C.A."/>
            <person name="Clavel T."/>
        </authorList>
    </citation>
    <scope>NUCLEOTIDE SEQUENCE [LARGE SCALE GENOMIC DNA]</scope>
    <source>
        <strain evidence="8">WCA-380-WT-3B3</strain>
    </source>
</reference>
<proteinExistence type="inferred from homology"/>
<dbReference type="SUPFAM" id="SSF64518">
    <property type="entry name" value="Phase 1 flagellin"/>
    <property type="match status" value="1"/>
</dbReference>
<dbReference type="GO" id="GO:0005198">
    <property type="term" value="F:structural molecule activity"/>
    <property type="evidence" value="ECO:0007669"/>
    <property type="project" value="UniProtKB-UniRule"/>
</dbReference>
<gene>
    <name evidence="7" type="ORF">FYJ78_08255</name>
</gene>
<dbReference type="GO" id="GO:0009288">
    <property type="term" value="C:bacterial-type flagellum"/>
    <property type="evidence" value="ECO:0007669"/>
    <property type="project" value="UniProtKB-SubCell"/>
</dbReference>
<dbReference type="InterPro" id="IPR046358">
    <property type="entry name" value="Flagellin_C"/>
</dbReference>
<evidence type="ECO:0000256" key="3">
    <source>
        <dbReference type="ARBA" id="ARBA00023143"/>
    </source>
</evidence>
<dbReference type="Pfam" id="PF00669">
    <property type="entry name" value="Flagellin_N"/>
    <property type="match status" value="1"/>
</dbReference>
<protein>
    <recommendedName>
        <fullName evidence="2 4">Flagellin</fullName>
    </recommendedName>
</protein>
<evidence type="ECO:0000256" key="1">
    <source>
        <dbReference type="ARBA" id="ARBA00005709"/>
    </source>
</evidence>
<dbReference type="Gene3D" id="6.10.10.10">
    <property type="entry name" value="Flagellar export chaperone, C-terminal domain"/>
    <property type="match status" value="1"/>
</dbReference>
<accession>A0A6I2UZS7</accession>